<dbReference type="AlphaFoldDB" id="A0ABD2X823"/>
<dbReference type="Proteomes" id="UP001627154">
    <property type="component" value="Unassembled WGS sequence"/>
</dbReference>
<protein>
    <recommendedName>
        <fullName evidence="3">Secreted protein</fullName>
    </recommendedName>
</protein>
<gene>
    <name evidence="1" type="ORF">TKK_005350</name>
</gene>
<accession>A0ABD2X823</accession>
<evidence type="ECO:0000313" key="1">
    <source>
        <dbReference type="EMBL" id="KAL3401526.1"/>
    </source>
</evidence>
<reference evidence="1 2" key="1">
    <citation type="journal article" date="2024" name="bioRxiv">
        <title>A reference genome for Trichogramma kaykai: A tiny desert-dwelling parasitoid wasp with competing sex-ratio distorters.</title>
        <authorList>
            <person name="Culotta J."/>
            <person name="Lindsey A.R."/>
        </authorList>
    </citation>
    <scope>NUCLEOTIDE SEQUENCE [LARGE SCALE GENOMIC DNA]</scope>
    <source>
        <strain evidence="1 2">KSX58</strain>
    </source>
</reference>
<name>A0ABD2X823_9HYME</name>
<evidence type="ECO:0000313" key="2">
    <source>
        <dbReference type="Proteomes" id="UP001627154"/>
    </source>
</evidence>
<comment type="caution">
    <text evidence="1">The sequence shown here is derived from an EMBL/GenBank/DDBJ whole genome shotgun (WGS) entry which is preliminary data.</text>
</comment>
<proteinExistence type="predicted"/>
<organism evidence="1 2">
    <name type="scientific">Trichogramma kaykai</name>
    <dbReference type="NCBI Taxonomy" id="54128"/>
    <lineage>
        <taxon>Eukaryota</taxon>
        <taxon>Metazoa</taxon>
        <taxon>Ecdysozoa</taxon>
        <taxon>Arthropoda</taxon>
        <taxon>Hexapoda</taxon>
        <taxon>Insecta</taxon>
        <taxon>Pterygota</taxon>
        <taxon>Neoptera</taxon>
        <taxon>Endopterygota</taxon>
        <taxon>Hymenoptera</taxon>
        <taxon>Apocrita</taxon>
        <taxon>Proctotrupomorpha</taxon>
        <taxon>Chalcidoidea</taxon>
        <taxon>Trichogrammatidae</taxon>
        <taxon>Trichogramma</taxon>
    </lineage>
</organism>
<keyword evidence="2" id="KW-1185">Reference proteome</keyword>
<dbReference type="EMBL" id="JBJJXI010000045">
    <property type="protein sequence ID" value="KAL3401526.1"/>
    <property type="molecule type" value="Genomic_DNA"/>
</dbReference>
<evidence type="ECO:0008006" key="3">
    <source>
        <dbReference type="Google" id="ProtNLM"/>
    </source>
</evidence>
<sequence>MLALHSFLDSHFALFVSNAISNYFRRVSFSISKLSEKLQRQTCAAAAVTATRQLRFLIRNDFARNRLLSNVSSSPA</sequence>